<organism evidence="5 6">
    <name type="scientific">Ornatilinea apprima</name>
    <dbReference type="NCBI Taxonomy" id="1134406"/>
    <lineage>
        <taxon>Bacteria</taxon>
        <taxon>Bacillati</taxon>
        <taxon>Chloroflexota</taxon>
        <taxon>Anaerolineae</taxon>
        <taxon>Anaerolineales</taxon>
        <taxon>Anaerolineaceae</taxon>
        <taxon>Ornatilinea</taxon>
    </lineage>
</organism>
<keyword evidence="2" id="KW-0547">Nucleotide-binding</keyword>
<comment type="caution">
    <text evidence="5">The sequence shown here is derived from an EMBL/GenBank/DDBJ whole genome shotgun (WGS) entry which is preliminary data.</text>
</comment>
<keyword evidence="6" id="KW-1185">Reference proteome</keyword>
<dbReference type="EMBL" id="LGCL01000015">
    <property type="protein sequence ID" value="KPL79200.1"/>
    <property type="molecule type" value="Genomic_DNA"/>
</dbReference>
<name>A0A0P6XAP3_9CHLR</name>
<dbReference type="InterPro" id="IPR017911">
    <property type="entry name" value="MacB-like_ATP-bd"/>
</dbReference>
<keyword evidence="1" id="KW-0813">Transport</keyword>
<protein>
    <recommendedName>
        <fullName evidence="4">ABC transporter domain-containing protein</fullName>
    </recommendedName>
</protein>
<dbReference type="FunFam" id="3.40.50.300:FF:000032">
    <property type="entry name" value="Export ABC transporter ATP-binding protein"/>
    <property type="match status" value="1"/>
</dbReference>
<evidence type="ECO:0000313" key="5">
    <source>
        <dbReference type="EMBL" id="KPL79200.1"/>
    </source>
</evidence>
<dbReference type="InterPro" id="IPR015854">
    <property type="entry name" value="ABC_transpr_LolD-like"/>
</dbReference>
<reference evidence="5 6" key="1">
    <citation type="submission" date="2015-07" db="EMBL/GenBank/DDBJ databases">
        <title>Genome sequence of Ornatilinea apprima DSM 23815.</title>
        <authorList>
            <person name="Hemp J."/>
            <person name="Ward L.M."/>
            <person name="Pace L.A."/>
            <person name="Fischer W.W."/>
        </authorList>
    </citation>
    <scope>NUCLEOTIDE SEQUENCE [LARGE SCALE GENOMIC DNA]</scope>
    <source>
        <strain evidence="5 6">P3M-1</strain>
    </source>
</reference>
<dbReference type="GO" id="GO:0022857">
    <property type="term" value="F:transmembrane transporter activity"/>
    <property type="evidence" value="ECO:0007669"/>
    <property type="project" value="UniProtKB-ARBA"/>
</dbReference>
<dbReference type="PANTHER" id="PTHR24220">
    <property type="entry name" value="IMPORT ATP-BINDING PROTEIN"/>
    <property type="match status" value="1"/>
</dbReference>
<dbReference type="SMART" id="SM00382">
    <property type="entry name" value="AAA"/>
    <property type="match status" value="1"/>
</dbReference>
<dbReference type="OrthoDB" id="9804270at2"/>
<dbReference type="InterPro" id="IPR027417">
    <property type="entry name" value="P-loop_NTPase"/>
</dbReference>
<evidence type="ECO:0000256" key="1">
    <source>
        <dbReference type="ARBA" id="ARBA00022448"/>
    </source>
</evidence>
<dbReference type="Proteomes" id="UP000050417">
    <property type="component" value="Unassembled WGS sequence"/>
</dbReference>
<feature type="domain" description="ABC transporter" evidence="4">
    <location>
        <begin position="12"/>
        <end position="234"/>
    </location>
</feature>
<dbReference type="GO" id="GO:0098796">
    <property type="term" value="C:membrane protein complex"/>
    <property type="evidence" value="ECO:0007669"/>
    <property type="project" value="UniProtKB-ARBA"/>
</dbReference>
<dbReference type="Gene3D" id="3.40.50.300">
    <property type="entry name" value="P-loop containing nucleotide triphosphate hydrolases"/>
    <property type="match status" value="1"/>
</dbReference>
<dbReference type="GO" id="GO:0005886">
    <property type="term" value="C:plasma membrane"/>
    <property type="evidence" value="ECO:0007669"/>
    <property type="project" value="TreeGrafter"/>
</dbReference>
<dbReference type="InterPro" id="IPR003593">
    <property type="entry name" value="AAA+_ATPase"/>
</dbReference>
<dbReference type="GO" id="GO:0005524">
    <property type="term" value="F:ATP binding"/>
    <property type="evidence" value="ECO:0007669"/>
    <property type="project" value="UniProtKB-KW"/>
</dbReference>
<keyword evidence="3" id="KW-0067">ATP-binding</keyword>
<evidence type="ECO:0000256" key="3">
    <source>
        <dbReference type="ARBA" id="ARBA00022840"/>
    </source>
</evidence>
<dbReference type="GO" id="GO:0016887">
    <property type="term" value="F:ATP hydrolysis activity"/>
    <property type="evidence" value="ECO:0007669"/>
    <property type="project" value="InterPro"/>
</dbReference>
<evidence type="ECO:0000256" key="2">
    <source>
        <dbReference type="ARBA" id="ARBA00022741"/>
    </source>
</evidence>
<dbReference type="PROSITE" id="PS00211">
    <property type="entry name" value="ABC_TRANSPORTER_1"/>
    <property type="match status" value="1"/>
</dbReference>
<evidence type="ECO:0000313" key="6">
    <source>
        <dbReference type="Proteomes" id="UP000050417"/>
    </source>
</evidence>
<proteinExistence type="predicted"/>
<evidence type="ECO:0000259" key="4">
    <source>
        <dbReference type="PROSITE" id="PS50893"/>
    </source>
</evidence>
<gene>
    <name evidence="5" type="ORF">ADN00_04980</name>
</gene>
<sequence length="234" mass="26013">MNPEANQPQPVIRLRQVHRQFKVGFETVNALDGVDLDIRRGEFFGITGPSGSGKSTMLYLVGGMDRPTAGRIEVIGQDISQMDENQLAAFRRTMVGFVYQSFHLIPTMTALQNVEFPMIFSQVPRKERRERAAELLEKIGLGNRMQHKPTEMSGGQRQRVAIARALTNHPEVLLADEPTGNLDSRSGAEVVELLHELIKTQGVTVLIVSHDPAVIASTTRHIQLQDGQIQHSES</sequence>
<dbReference type="RefSeq" id="WP_075061850.1">
    <property type="nucleotide sequence ID" value="NZ_LGCL01000015.1"/>
</dbReference>
<dbReference type="InterPro" id="IPR017871">
    <property type="entry name" value="ABC_transporter-like_CS"/>
</dbReference>
<dbReference type="SUPFAM" id="SSF52540">
    <property type="entry name" value="P-loop containing nucleoside triphosphate hydrolases"/>
    <property type="match status" value="1"/>
</dbReference>
<dbReference type="STRING" id="1134406.ADN00_04980"/>
<accession>A0A0P6XAP3</accession>
<dbReference type="Pfam" id="PF00005">
    <property type="entry name" value="ABC_tran"/>
    <property type="match status" value="1"/>
</dbReference>
<dbReference type="InterPro" id="IPR003439">
    <property type="entry name" value="ABC_transporter-like_ATP-bd"/>
</dbReference>
<dbReference type="PROSITE" id="PS50893">
    <property type="entry name" value="ABC_TRANSPORTER_2"/>
    <property type="match status" value="1"/>
</dbReference>
<dbReference type="PATRIC" id="fig|1134406.4.peg.364"/>
<dbReference type="PANTHER" id="PTHR24220:SF86">
    <property type="entry name" value="ABC TRANSPORTER ABCH.1"/>
    <property type="match status" value="1"/>
</dbReference>
<dbReference type="AlphaFoldDB" id="A0A0P6XAP3"/>
<dbReference type="CDD" id="cd03255">
    <property type="entry name" value="ABC_MJ0796_LolCDE_FtsE"/>
    <property type="match status" value="1"/>
</dbReference>